<gene>
    <name evidence="1" type="ORF">GCM10023307_22850</name>
</gene>
<dbReference type="RefSeq" id="WP_345303451.1">
    <property type="nucleotide sequence ID" value="NZ_BAABJE010000010.1"/>
</dbReference>
<keyword evidence="2" id="KW-1185">Reference proteome</keyword>
<organism evidence="1 2">
    <name type="scientific">Lysobacter hankyongensis</name>
    <dbReference type="NCBI Taxonomy" id="1176535"/>
    <lineage>
        <taxon>Bacteria</taxon>
        <taxon>Pseudomonadati</taxon>
        <taxon>Pseudomonadota</taxon>
        <taxon>Gammaproteobacteria</taxon>
        <taxon>Lysobacterales</taxon>
        <taxon>Lysobacteraceae</taxon>
        <taxon>Lysobacter</taxon>
    </lineage>
</organism>
<dbReference type="Proteomes" id="UP001499959">
    <property type="component" value="Unassembled WGS sequence"/>
</dbReference>
<evidence type="ECO:0000313" key="2">
    <source>
        <dbReference type="Proteomes" id="UP001499959"/>
    </source>
</evidence>
<proteinExistence type="predicted"/>
<name>A0ABP9BMZ1_9GAMM</name>
<evidence type="ECO:0000313" key="1">
    <source>
        <dbReference type="EMBL" id="GAA4796367.1"/>
    </source>
</evidence>
<accession>A0ABP9BMZ1</accession>
<comment type="caution">
    <text evidence="1">The sequence shown here is derived from an EMBL/GenBank/DDBJ whole genome shotgun (WGS) entry which is preliminary data.</text>
</comment>
<sequence>MKAPIQSLVGQNITDVHGMGIFRNVAMLDVEKIGDESYLQLPLLGISMVLPDGETISAVHLHASGHEGYSEFQGELPAGIVFAMSREEARARLGNPAQCGDGCRVLLLGPRPAWDAFIVDGQRLHLEYSEDNQSVRLITISAATV</sequence>
<dbReference type="EMBL" id="BAABJE010000010">
    <property type="protein sequence ID" value="GAA4796367.1"/>
    <property type="molecule type" value="Genomic_DNA"/>
</dbReference>
<reference evidence="2" key="1">
    <citation type="journal article" date="2019" name="Int. J. Syst. Evol. Microbiol.">
        <title>The Global Catalogue of Microorganisms (GCM) 10K type strain sequencing project: providing services to taxonomists for standard genome sequencing and annotation.</title>
        <authorList>
            <consortium name="The Broad Institute Genomics Platform"/>
            <consortium name="The Broad Institute Genome Sequencing Center for Infectious Disease"/>
            <person name="Wu L."/>
            <person name="Ma J."/>
        </authorList>
    </citation>
    <scope>NUCLEOTIDE SEQUENCE [LARGE SCALE GENOMIC DNA]</scope>
    <source>
        <strain evidence="2">JCM 18204</strain>
    </source>
</reference>
<protein>
    <submittedName>
        <fullName evidence="1">Uncharacterized protein</fullName>
    </submittedName>
</protein>